<evidence type="ECO:0000313" key="2">
    <source>
        <dbReference type="EMBL" id="MEP0945747.1"/>
    </source>
</evidence>
<organism evidence="2 3">
    <name type="scientific">Leptolyngbya subtilissima DQ-A4</name>
    <dbReference type="NCBI Taxonomy" id="2933933"/>
    <lineage>
        <taxon>Bacteria</taxon>
        <taxon>Bacillati</taxon>
        <taxon>Cyanobacteriota</taxon>
        <taxon>Cyanophyceae</taxon>
        <taxon>Leptolyngbyales</taxon>
        <taxon>Leptolyngbyaceae</taxon>
        <taxon>Leptolyngbya group</taxon>
        <taxon>Leptolyngbya</taxon>
    </lineage>
</organism>
<proteinExistence type="predicted"/>
<dbReference type="NCBIfam" id="NF033465">
    <property type="entry name" value="PTPA-CTERM"/>
    <property type="match status" value="1"/>
</dbReference>
<protein>
    <submittedName>
        <fullName evidence="2">PTPA-CTERM sorting domain-containing protein</fullName>
    </submittedName>
</protein>
<evidence type="ECO:0000256" key="1">
    <source>
        <dbReference type="SAM" id="SignalP"/>
    </source>
</evidence>
<reference evidence="2 3" key="1">
    <citation type="submission" date="2022-04" db="EMBL/GenBank/DDBJ databases">
        <title>Positive selection, recombination, and allopatry shape intraspecific diversity of widespread and dominant cyanobacteria.</title>
        <authorList>
            <person name="Wei J."/>
            <person name="Shu W."/>
            <person name="Hu C."/>
        </authorList>
    </citation>
    <scope>NUCLEOTIDE SEQUENCE [LARGE SCALE GENOMIC DNA]</scope>
    <source>
        <strain evidence="2 3">DQ-A4</strain>
    </source>
</reference>
<evidence type="ECO:0000313" key="3">
    <source>
        <dbReference type="Proteomes" id="UP001482513"/>
    </source>
</evidence>
<name>A0ABV0JZ48_9CYAN</name>
<keyword evidence="1" id="KW-0732">Signal</keyword>
<keyword evidence="3" id="KW-1185">Reference proteome</keyword>
<dbReference type="RefSeq" id="WP_190699008.1">
    <property type="nucleotide sequence ID" value="NZ_JAMPKX010000001.1"/>
</dbReference>
<gene>
    <name evidence="2" type="ORF">NC992_02580</name>
</gene>
<feature type="signal peptide" evidence="1">
    <location>
        <begin position="1"/>
        <end position="30"/>
    </location>
</feature>
<feature type="chain" id="PRO_5045885454" evidence="1">
    <location>
        <begin position="31"/>
        <end position="210"/>
    </location>
</feature>
<dbReference type="Proteomes" id="UP001482513">
    <property type="component" value="Unassembled WGS sequence"/>
</dbReference>
<accession>A0ABV0JZ48</accession>
<comment type="caution">
    <text evidence="2">The sequence shown here is derived from an EMBL/GenBank/DDBJ whole genome shotgun (WGS) entry which is preliminary data.</text>
</comment>
<sequence length="210" mass="22310">MNLKAVSVMSATVVLSTVVGITAFSSSAQAFTLTGENTLALSGRAKFDTKTGKLDFRDLTTNGNKGYGTPTGLASITTSSSGRFENLINRVATLKDITLTSQGGDVWEYTGSTLPNFITVDTLGFSLSVFRLVKTNSDWMANVEGQFQDTALPAFGEFDPLNDVDFVKASNGSSYSFDIEEVPTPALLPGLIGLGVAALRRKNEEAEENA</sequence>
<dbReference type="EMBL" id="JAMPKX010000001">
    <property type="protein sequence ID" value="MEP0945747.1"/>
    <property type="molecule type" value="Genomic_DNA"/>
</dbReference>